<keyword evidence="3" id="KW-1185">Reference proteome</keyword>
<comment type="caution">
    <text evidence="2">The sequence shown here is derived from an EMBL/GenBank/DDBJ whole genome shotgun (WGS) entry which is preliminary data.</text>
</comment>
<evidence type="ECO:0000313" key="3">
    <source>
        <dbReference type="Proteomes" id="UP000763641"/>
    </source>
</evidence>
<reference evidence="2 3" key="1">
    <citation type="submission" date="2020-12" db="EMBL/GenBank/DDBJ databases">
        <title>Sphingomonas sp.</title>
        <authorList>
            <person name="Kim M.K."/>
        </authorList>
    </citation>
    <scope>NUCLEOTIDE SEQUENCE [LARGE SCALE GENOMIC DNA]</scope>
    <source>
        <strain evidence="2 3">BT552</strain>
    </source>
</reference>
<dbReference type="RefSeq" id="WP_204200153.1">
    <property type="nucleotide sequence ID" value="NZ_JAFEMC010000005.1"/>
</dbReference>
<name>A0ABS2DD74_9SPHN</name>
<dbReference type="SUPFAM" id="SSF160631">
    <property type="entry name" value="SMI1/KNR4-like"/>
    <property type="match status" value="1"/>
</dbReference>
<protein>
    <submittedName>
        <fullName evidence="2">SMI1/KNR4 family protein</fullName>
    </submittedName>
</protein>
<feature type="region of interest" description="Disordered" evidence="1">
    <location>
        <begin position="1"/>
        <end position="22"/>
    </location>
</feature>
<organism evidence="2 3">
    <name type="scientific">Sphingomonas longa</name>
    <dbReference type="NCBI Taxonomy" id="2778730"/>
    <lineage>
        <taxon>Bacteria</taxon>
        <taxon>Pseudomonadati</taxon>
        <taxon>Pseudomonadota</taxon>
        <taxon>Alphaproteobacteria</taxon>
        <taxon>Sphingomonadales</taxon>
        <taxon>Sphingomonadaceae</taxon>
        <taxon>Sphingomonas</taxon>
    </lineage>
</organism>
<dbReference type="Proteomes" id="UP000763641">
    <property type="component" value="Unassembled WGS sequence"/>
</dbReference>
<evidence type="ECO:0000313" key="2">
    <source>
        <dbReference type="EMBL" id="MBM6578056.1"/>
    </source>
</evidence>
<proteinExistence type="predicted"/>
<evidence type="ECO:0000256" key="1">
    <source>
        <dbReference type="SAM" id="MobiDB-lite"/>
    </source>
</evidence>
<dbReference type="EMBL" id="JAFEMC010000005">
    <property type="protein sequence ID" value="MBM6578056.1"/>
    <property type="molecule type" value="Genomic_DNA"/>
</dbReference>
<dbReference type="Gene3D" id="3.40.1580.10">
    <property type="entry name" value="SMI1/KNR4-like"/>
    <property type="match status" value="1"/>
</dbReference>
<accession>A0ABS2DD74</accession>
<dbReference type="Pfam" id="PF14568">
    <property type="entry name" value="SUKH_6"/>
    <property type="match status" value="1"/>
</dbReference>
<sequence>MTIERLSTVLPPPGDDRRPSTTDWPAVEAALGTSLPGDYRAFVERYGVGRIAGFLWVFVPGAGHVTIDLLAQVVVQREVLCELAASGETIPFASYPEPGGLLAVGMTDNGDVLHWNTTGLTDDWTIVVQEARGPFFTSTDQDLTGFLAGVLDRTVRCPAFPDDFPNDAIAFEAQ</sequence>
<gene>
    <name evidence="2" type="ORF">ILT43_16865</name>
</gene>
<dbReference type="InterPro" id="IPR037883">
    <property type="entry name" value="Knr4/Smi1-like_sf"/>
</dbReference>